<feature type="non-terminal residue" evidence="1">
    <location>
        <position position="1"/>
    </location>
</feature>
<evidence type="ECO:0000313" key="1">
    <source>
        <dbReference type="EMBL" id="KAG5459400.1"/>
    </source>
</evidence>
<dbReference type="Proteomes" id="UP000673691">
    <property type="component" value="Unassembled WGS sequence"/>
</dbReference>
<keyword evidence="2" id="KW-1185">Reference proteome</keyword>
<gene>
    <name evidence="1" type="ORF">BJ554DRAFT_198</name>
</gene>
<comment type="caution">
    <text evidence="1">The sequence shown here is derived from an EMBL/GenBank/DDBJ whole genome shotgun (WGS) entry which is preliminary data.</text>
</comment>
<dbReference type="AlphaFoldDB" id="A0A8H7ZU73"/>
<name>A0A8H7ZU73_9FUNG</name>
<accession>A0A8H7ZU73</accession>
<organism evidence="1 2">
    <name type="scientific">Olpidium bornovanus</name>
    <dbReference type="NCBI Taxonomy" id="278681"/>
    <lineage>
        <taxon>Eukaryota</taxon>
        <taxon>Fungi</taxon>
        <taxon>Fungi incertae sedis</taxon>
        <taxon>Olpidiomycota</taxon>
        <taxon>Olpidiomycotina</taxon>
        <taxon>Olpidiomycetes</taxon>
        <taxon>Olpidiales</taxon>
        <taxon>Olpidiaceae</taxon>
        <taxon>Olpidium</taxon>
    </lineage>
</organism>
<protein>
    <submittedName>
        <fullName evidence="1">Uncharacterized protein</fullName>
    </submittedName>
</protein>
<dbReference type="EMBL" id="JAEFCI010006894">
    <property type="protein sequence ID" value="KAG5459400.1"/>
    <property type="molecule type" value="Genomic_DNA"/>
</dbReference>
<sequence>LTAVSENGDDFYAIEIDRASPTGFARHLFRFPVQPILIPSLLIRPCVDPVACTDTLADARVASCVLLFLSCRLRSAQLVGPFISKLRAYIASCLPTPPRLLTLVDACTEKKMMEFLVHRHTDICPSRLVLYTIFFVPLTMRVNR</sequence>
<evidence type="ECO:0000313" key="2">
    <source>
        <dbReference type="Proteomes" id="UP000673691"/>
    </source>
</evidence>
<proteinExistence type="predicted"/>
<reference evidence="1 2" key="1">
    <citation type="journal article" name="Sci. Rep.">
        <title>Genome-scale phylogenetic analyses confirm Olpidium as the closest living zoosporic fungus to the non-flagellated, terrestrial fungi.</title>
        <authorList>
            <person name="Chang Y."/>
            <person name="Rochon D."/>
            <person name="Sekimoto S."/>
            <person name="Wang Y."/>
            <person name="Chovatia M."/>
            <person name="Sandor L."/>
            <person name="Salamov A."/>
            <person name="Grigoriev I.V."/>
            <person name="Stajich J.E."/>
            <person name="Spatafora J.W."/>
        </authorList>
    </citation>
    <scope>NUCLEOTIDE SEQUENCE [LARGE SCALE GENOMIC DNA]</scope>
    <source>
        <strain evidence="1">S191</strain>
    </source>
</reference>